<dbReference type="InterPro" id="IPR027417">
    <property type="entry name" value="P-loop_NTPase"/>
</dbReference>
<evidence type="ECO:0000256" key="1">
    <source>
        <dbReference type="ARBA" id="ARBA00008535"/>
    </source>
</evidence>
<dbReference type="PANTHER" id="PTHR10903">
    <property type="entry name" value="GTPASE, IMAP FAMILY MEMBER-RELATED"/>
    <property type="match status" value="1"/>
</dbReference>
<evidence type="ECO:0000259" key="4">
    <source>
        <dbReference type="PROSITE" id="PS51720"/>
    </source>
</evidence>
<comment type="similarity">
    <text evidence="1">Belongs to the TRAFAC class TrmE-Era-EngA-EngB-Septin-like GTPase superfamily. AIG1/Toc34/Toc159-like paraseptin GTPase family. IAN subfamily.</text>
</comment>
<dbReference type="SUPFAM" id="SSF52540">
    <property type="entry name" value="P-loop containing nucleoside triphosphate hydrolases"/>
    <property type="match status" value="1"/>
</dbReference>
<sequence length="288" mass="32954">MYARHIPLTSKVPQLFIDPYTVKLENNLIVLLGKTGTGKSSLGGSILGENVFEIHHTANSGTSKCQKETRQVDDGLITVIDTPGMFDSRNSDDAFKSEIIDMIIESSEGLDAFLILFKAERFTGQENEVVSKIKDYFSEEAFKHAVVVFTHGDQLPDGMKIEEFVSENKYLSDLLKKCGNRCCVVDNKYWKNNQQDKYRNNQVQVEKLLQTVKEMGMSGGRYINEMLREMSRITTDHHSDQNSYVENCWALLPWRHISIKIKNCLSDFKLTLLSIYLLFFPSSLSYMF</sequence>
<protein>
    <recommendedName>
        <fullName evidence="4">AIG1-type G domain-containing protein</fullName>
    </recommendedName>
</protein>
<reference evidence="5 6" key="1">
    <citation type="submission" date="2018-03" db="EMBL/GenBank/DDBJ databases">
        <title>Finding Nemo's genes: A chromosome-scale reference assembly of the genome of the orange clownfish Amphiprion percula.</title>
        <authorList>
            <person name="Lehmann R."/>
        </authorList>
    </citation>
    <scope>NUCLEOTIDE SEQUENCE</scope>
</reference>
<dbReference type="STRING" id="161767.ENSAPEP00000003005"/>
<dbReference type="Proteomes" id="UP000265080">
    <property type="component" value="Chromosome 23"/>
</dbReference>
<keyword evidence="3" id="KW-0342">GTP-binding</keyword>
<dbReference type="OMA" id="TDECQAE"/>
<dbReference type="InterPro" id="IPR006703">
    <property type="entry name" value="G_AIG1"/>
</dbReference>
<reference evidence="5" key="3">
    <citation type="submission" date="2025-09" db="UniProtKB">
        <authorList>
            <consortium name="Ensembl"/>
        </authorList>
    </citation>
    <scope>IDENTIFICATION</scope>
</reference>
<evidence type="ECO:0000256" key="3">
    <source>
        <dbReference type="ARBA" id="ARBA00023134"/>
    </source>
</evidence>
<dbReference type="Gene3D" id="3.40.50.300">
    <property type="entry name" value="P-loop containing nucleotide triphosphate hydrolases"/>
    <property type="match status" value="1"/>
</dbReference>
<organism evidence="5 6">
    <name type="scientific">Amphiprion percula</name>
    <name type="common">Orange clownfish</name>
    <name type="synonym">Lutjanus percula</name>
    <dbReference type="NCBI Taxonomy" id="161767"/>
    <lineage>
        <taxon>Eukaryota</taxon>
        <taxon>Metazoa</taxon>
        <taxon>Chordata</taxon>
        <taxon>Craniata</taxon>
        <taxon>Vertebrata</taxon>
        <taxon>Euteleostomi</taxon>
        <taxon>Actinopterygii</taxon>
        <taxon>Neopterygii</taxon>
        <taxon>Teleostei</taxon>
        <taxon>Neoteleostei</taxon>
        <taxon>Acanthomorphata</taxon>
        <taxon>Ovalentaria</taxon>
        <taxon>Pomacentridae</taxon>
        <taxon>Amphiprion</taxon>
    </lineage>
</organism>
<dbReference type="Pfam" id="PF04548">
    <property type="entry name" value="AIG1"/>
    <property type="match status" value="1"/>
</dbReference>
<dbReference type="Ensembl" id="ENSAPET00000003072.1">
    <property type="protein sequence ID" value="ENSAPEP00000003005.1"/>
    <property type="gene ID" value="ENSAPEG00000002163.1"/>
</dbReference>
<keyword evidence="6" id="KW-1185">Reference proteome</keyword>
<dbReference type="AlphaFoldDB" id="A0A3P8RTT5"/>
<dbReference type="GO" id="GO:0005525">
    <property type="term" value="F:GTP binding"/>
    <property type="evidence" value="ECO:0007669"/>
    <property type="project" value="UniProtKB-KW"/>
</dbReference>
<dbReference type="PROSITE" id="PS51720">
    <property type="entry name" value="G_AIG1"/>
    <property type="match status" value="1"/>
</dbReference>
<dbReference type="InterPro" id="IPR045058">
    <property type="entry name" value="GIMA/IAN/Toc"/>
</dbReference>
<reference evidence="5" key="2">
    <citation type="submission" date="2025-08" db="UniProtKB">
        <authorList>
            <consortium name="Ensembl"/>
        </authorList>
    </citation>
    <scope>IDENTIFICATION</scope>
</reference>
<proteinExistence type="inferred from homology"/>
<dbReference type="PANTHER" id="PTHR10903:SF62">
    <property type="entry name" value="GTPASE IMAP FAMILY MEMBER 4-LIKE-RELATED"/>
    <property type="match status" value="1"/>
</dbReference>
<evidence type="ECO:0000256" key="2">
    <source>
        <dbReference type="ARBA" id="ARBA00022741"/>
    </source>
</evidence>
<accession>A0A3P8RTT5</accession>
<dbReference type="GeneTree" id="ENSGT01150000286992"/>
<feature type="domain" description="AIG1-type G" evidence="4">
    <location>
        <begin position="24"/>
        <end position="231"/>
    </location>
</feature>
<name>A0A3P8RTT5_AMPPE</name>
<dbReference type="FunFam" id="3.40.50.300:FF:000366">
    <property type="entry name" value="GTPase, IMAP family member 2"/>
    <property type="match status" value="1"/>
</dbReference>
<keyword evidence="2" id="KW-0547">Nucleotide-binding</keyword>
<evidence type="ECO:0000313" key="5">
    <source>
        <dbReference type="Ensembl" id="ENSAPEP00000003005.1"/>
    </source>
</evidence>
<evidence type="ECO:0000313" key="6">
    <source>
        <dbReference type="Proteomes" id="UP000265080"/>
    </source>
</evidence>